<sequence>MRLPNQYENMISMTTLDYIEQKYRTATLTELCGRLHLPMHVLSKMIKKSTGFNFKELLQRKRLNKAVELMCETDLPVSDIIVAVGYENNSYFHRVFKEHYHMTPRAFRVKNSEKEQLRL</sequence>
<evidence type="ECO:0000256" key="3">
    <source>
        <dbReference type="ARBA" id="ARBA00023163"/>
    </source>
</evidence>
<dbReference type="SUPFAM" id="SSF46689">
    <property type="entry name" value="Homeodomain-like"/>
    <property type="match status" value="1"/>
</dbReference>
<protein>
    <submittedName>
        <fullName evidence="5">AraC family transcriptional regulator</fullName>
    </submittedName>
</protein>
<dbReference type="GO" id="GO:0043565">
    <property type="term" value="F:sequence-specific DNA binding"/>
    <property type="evidence" value="ECO:0007669"/>
    <property type="project" value="InterPro"/>
</dbReference>
<organism evidence="5 6">
    <name type="scientific">Blautia massiliensis</name>
    <name type="common">ex Durand et al. 2017</name>
    <dbReference type="NCBI Taxonomy" id="1737424"/>
    <lineage>
        <taxon>Bacteria</taxon>
        <taxon>Bacillati</taxon>
        <taxon>Bacillota</taxon>
        <taxon>Clostridia</taxon>
        <taxon>Lachnospirales</taxon>
        <taxon>Lachnospiraceae</taxon>
        <taxon>Blautia</taxon>
    </lineage>
</organism>
<dbReference type="InterPro" id="IPR020449">
    <property type="entry name" value="Tscrpt_reg_AraC-type_HTH"/>
</dbReference>
<evidence type="ECO:0000313" key="6">
    <source>
        <dbReference type="Proteomes" id="UP001200089"/>
    </source>
</evidence>
<dbReference type="AlphaFoldDB" id="A0AAW5CQS2"/>
<accession>A0AAW5CQS2</accession>
<keyword evidence="1" id="KW-0805">Transcription regulation</keyword>
<dbReference type="PANTHER" id="PTHR43280:SF2">
    <property type="entry name" value="HTH-TYPE TRANSCRIPTIONAL REGULATOR EXSA"/>
    <property type="match status" value="1"/>
</dbReference>
<gene>
    <name evidence="5" type="ORF">L0P48_07225</name>
</gene>
<proteinExistence type="predicted"/>
<dbReference type="Proteomes" id="UP001200089">
    <property type="component" value="Unassembled WGS sequence"/>
</dbReference>
<dbReference type="InterPro" id="IPR018060">
    <property type="entry name" value="HTH_AraC"/>
</dbReference>
<dbReference type="SMART" id="SM00342">
    <property type="entry name" value="HTH_ARAC"/>
    <property type="match status" value="1"/>
</dbReference>
<evidence type="ECO:0000259" key="4">
    <source>
        <dbReference type="PROSITE" id="PS01124"/>
    </source>
</evidence>
<dbReference type="PANTHER" id="PTHR43280">
    <property type="entry name" value="ARAC-FAMILY TRANSCRIPTIONAL REGULATOR"/>
    <property type="match status" value="1"/>
</dbReference>
<dbReference type="PROSITE" id="PS01124">
    <property type="entry name" value="HTH_ARAC_FAMILY_2"/>
    <property type="match status" value="1"/>
</dbReference>
<dbReference type="PRINTS" id="PR00032">
    <property type="entry name" value="HTHARAC"/>
</dbReference>
<dbReference type="GO" id="GO:0003700">
    <property type="term" value="F:DNA-binding transcription factor activity"/>
    <property type="evidence" value="ECO:0007669"/>
    <property type="project" value="InterPro"/>
</dbReference>
<reference evidence="5" key="1">
    <citation type="submission" date="2022-01" db="EMBL/GenBank/DDBJ databases">
        <title>Collection of gut derived symbiotic bacterial strains cultured from healthy donors.</title>
        <authorList>
            <person name="Lin H."/>
            <person name="Kohout C."/>
            <person name="Waligurski E."/>
            <person name="Pamer E.G."/>
        </authorList>
    </citation>
    <scope>NUCLEOTIDE SEQUENCE</scope>
    <source>
        <strain evidence="5">DFI.1.11</strain>
    </source>
</reference>
<dbReference type="Gene3D" id="1.10.10.60">
    <property type="entry name" value="Homeodomain-like"/>
    <property type="match status" value="2"/>
</dbReference>
<evidence type="ECO:0000313" key="5">
    <source>
        <dbReference type="EMBL" id="MCG5033402.1"/>
    </source>
</evidence>
<dbReference type="InterPro" id="IPR009057">
    <property type="entry name" value="Homeodomain-like_sf"/>
</dbReference>
<evidence type="ECO:0000256" key="1">
    <source>
        <dbReference type="ARBA" id="ARBA00023015"/>
    </source>
</evidence>
<keyword evidence="2" id="KW-0238">DNA-binding</keyword>
<keyword evidence="3" id="KW-0804">Transcription</keyword>
<dbReference type="Pfam" id="PF12833">
    <property type="entry name" value="HTH_18"/>
    <property type="match status" value="1"/>
</dbReference>
<feature type="domain" description="HTH araC/xylS-type" evidence="4">
    <location>
        <begin position="13"/>
        <end position="110"/>
    </location>
</feature>
<evidence type="ECO:0000256" key="2">
    <source>
        <dbReference type="ARBA" id="ARBA00023125"/>
    </source>
</evidence>
<dbReference type="EMBL" id="JAKNDE010000007">
    <property type="protein sequence ID" value="MCG5033402.1"/>
    <property type="molecule type" value="Genomic_DNA"/>
</dbReference>
<dbReference type="RefSeq" id="WP_237971869.1">
    <property type="nucleotide sequence ID" value="NZ_JAKNDE010000007.1"/>
</dbReference>
<name>A0AAW5CQS2_9FIRM</name>
<comment type="caution">
    <text evidence="5">The sequence shown here is derived from an EMBL/GenBank/DDBJ whole genome shotgun (WGS) entry which is preliminary data.</text>
</comment>